<keyword evidence="12" id="KW-1133">Transmembrane helix</keyword>
<dbReference type="PANTHER" id="PTHR43304">
    <property type="entry name" value="PHYTOCHROME-LIKE PROTEIN CPH1"/>
    <property type="match status" value="1"/>
</dbReference>
<feature type="domain" description="PAS" evidence="17">
    <location>
        <begin position="369"/>
        <end position="439"/>
    </location>
</feature>
<keyword evidence="6 14" id="KW-0597">Phosphoprotein</keyword>
<protein>
    <recommendedName>
        <fullName evidence="3">histidine kinase</fullName>
        <ecNumber evidence="3">2.7.13.3</ecNumber>
    </recommendedName>
</protein>
<evidence type="ECO:0000256" key="1">
    <source>
        <dbReference type="ARBA" id="ARBA00000085"/>
    </source>
</evidence>
<evidence type="ECO:0000256" key="12">
    <source>
        <dbReference type="ARBA" id="ARBA00022989"/>
    </source>
</evidence>
<dbReference type="SMART" id="SM00448">
    <property type="entry name" value="REC"/>
    <property type="match status" value="1"/>
</dbReference>
<feature type="domain" description="PAC" evidence="18">
    <location>
        <begin position="957"/>
        <end position="1009"/>
    </location>
</feature>
<dbReference type="SUPFAM" id="SSF47384">
    <property type="entry name" value="Homodimeric domain of signal transducing histidine kinase"/>
    <property type="match status" value="1"/>
</dbReference>
<dbReference type="InterPro" id="IPR035965">
    <property type="entry name" value="PAS-like_dom_sf"/>
</dbReference>
<evidence type="ECO:0000256" key="11">
    <source>
        <dbReference type="ARBA" id="ARBA00022777"/>
    </source>
</evidence>
<keyword evidence="10" id="KW-0547">Nucleotide-binding</keyword>
<keyword evidence="9" id="KW-0677">Repeat</keyword>
<dbReference type="InterPro" id="IPR033479">
    <property type="entry name" value="dCache_1"/>
</dbReference>
<dbReference type="InterPro" id="IPR003594">
    <property type="entry name" value="HATPase_dom"/>
</dbReference>
<evidence type="ECO:0000259" key="16">
    <source>
        <dbReference type="PROSITE" id="PS50110"/>
    </source>
</evidence>
<dbReference type="InterPro" id="IPR004358">
    <property type="entry name" value="Sig_transdc_His_kin-like_C"/>
</dbReference>
<dbReference type="Gene3D" id="3.40.50.2300">
    <property type="match status" value="1"/>
</dbReference>
<dbReference type="CDD" id="cd18774">
    <property type="entry name" value="PDC2_HK_sensor"/>
    <property type="match status" value="1"/>
</dbReference>
<feature type="domain" description="PAS" evidence="17">
    <location>
        <begin position="492"/>
        <end position="535"/>
    </location>
</feature>
<dbReference type="SUPFAM" id="SSF52172">
    <property type="entry name" value="CheY-like"/>
    <property type="match status" value="1"/>
</dbReference>
<dbReference type="InterPro" id="IPR000014">
    <property type="entry name" value="PAS"/>
</dbReference>
<evidence type="ECO:0000256" key="13">
    <source>
        <dbReference type="ARBA" id="ARBA00023136"/>
    </source>
</evidence>
<feature type="domain" description="PAC" evidence="18">
    <location>
        <begin position="698"/>
        <end position="754"/>
    </location>
</feature>
<dbReference type="SMART" id="SM00091">
    <property type="entry name" value="PAS"/>
    <property type="match status" value="5"/>
</dbReference>
<evidence type="ECO:0000256" key="2">
    <source>
        <dbReference type="ARBA" id="ARBA00004429"/>
    </source>
</evidence>
<dbReference type="InterPro" id="IPR013655">
    <property type="entry name" value="PAS_fold_3"/>
</dbReference>
<dbReference type="PANTHER" id="PTHR43304:SF1">
    <property type="entry name" value="PAC DOMAIN-CONTAINING PROTEIN"/>
    <property type="match status" value="1"/>
</dbReference>
<evidence type="ECO:0000256" key="9">
    <source>
        <dbReference type="ARBA" id="ARBA00022737"/>
    </source>
</evidence>
<dbReference type="SMART" id="SM00388">
    <property type="entry name" value="HisKA"/>
    <property type="match status" value="1"/>
</dbReference>
<evidence type="ECO:0000256" key="14">
    <source>
        <dbReference type="PROSITE-ProRule" id="PRU00169"/>
    </source>
</evidence>
<dbReference type="InterPro" id="IPR005467">
    <property type="entry name" value="His_kinase_dom"/>
</dbReference>
<dbReference type="InterPro" id="IPR001610">
    <property type="entry name" value="PAC"/>
</dbReference>
<feature type="domain" description="PAC" evidence="18">
    <location>
        <begin position="828"/>
        <end position="880"/>
    </location>
</feature>
<sequence>MLAVLLPALGLGAAVAWHAVQGQRDAAQGRLRDTAQALALAADRELAGQIGALSAFAASTLLSDPARLDLPAIDAEARRVARRLELPLFLAARDGTRLLSTRQAPDAPLPRISGTEVVERVFATGRPAVSDLVLGSVSRRQVVSVAVPVPDPAGGVALVVGASIDADRLRALLLGQSLPEGAIASMADARHVLVARSDALHGELLGRPIPDANLRHFAGQASGLYRALSIEGTERVFAFHGVPSAPGWTVFVGQPAATLAAAWRGPLLALAAGGGLALALGTVLALLAGRQILHPIDLLDRHARRIAASGGEPGPEGDTAAALAPVPVAELETLRLGFAAAEAALRQRAETERAVAAALATSEARLAESEARLRAATENARVGLVVVGPDHRYRFANRAYARILGLPTDDILGRPMADLLGAIYPEQVQPRLERAFRGERVEVELTRATDGREGHFVITYEPGQTASGEPIVVIVVMEVTERVAATRALAASEGLLRSVIETAADGILVTAADGRIVSANPAALRIFGYEGEEALLGQGLEALMPAAEGARHAGYLAAHRATGQARVIGLPGRSLLGRRRDGAEFPVDISVGSFEVAGDRFFTGVVRDVSQRDAAEAALRESEARLNAVLDALPVGVVIADADGRLLRDNAAHRELWGIQPQAASWEEYGDWAGWWPESGERIAAGDWAMTRALLRGEVVRGELVECARFGSGERRFYLNNAAPVRDAAGGIVGGVVVELDITERRAIEAALGASEARFRALAEAIPSLLWETDAEGGNVYVNTRFADYAGLPAEALLGDGWRQLLHPEDAPRATGAWAAAVREGGPYEVEYRFRRRDGAWRWFLGRGVPVRDGGGRIARWVGTCTDIDDHKRAEAALREGEAQLQLALEAGGMGHWSRDLATGALDWDARQYALFGFDPVQGLPHRAEVQARVHPDDLPRLEAAMAAAAAAGNGAFHHDFRVLHPGGETRWIGAHGHAVAGADGRALRLVGLNMDITEAVAARELLTREAEQLDRLAEERGRALAASEARLAQAARMEALGRLAGGIAHDFNNVLQAMQGGIVLAARRLPDQPTVAQRYLELAAEAAGRGAAVTGRLLSFARRGELRSEPVAPAALVAGLAEMLRPALGAQIRLRVEAPPGLPPLLADKGQLEAVLVNLANNARDAMPAGGAMTLAAALVQVPGAAGAPAGLAAGDYLRLSVRDEGEGMPPAVLARVTEPFFTTKPQGKGTGLGLAMARGFAEQSGGGLAIESEPGRGTTVAVWLPRASGPVLVPGPAAPAAAPLPAAPEGVTVLLAEDKPEVRAVLAAELADHGYAVVEAEDAAAALALIEGGLRPDALVTDLTMPGSRDGLDLLREARTRLPRLPAVLVTGHAGEAGAGRLEEAERGGPFSLLRKPAAPQDLLERLGRVMQRGRLARAAGA</sequence>
<evidence type="ECO:0000259" key="17">
    <source>
        <dbReference type="PROSITE" id="PS50112"/>
    </source>
</evidence>
<keyword evidence="7" id="KW-0808">Transferase</keyword>
<dbReference type="SMART" id="SM00387">
    <property type="entry name" value="HATPase_c"/>
    <property type="match status" value="1"/>
</dbReference>
<accession>A0A4R4D3U2</accession>
<dbReference type="EMBL" id="SKBM01000048">
    <property type="protein sequence ID" value="TCZ52616.1"/>
    <property type="molecule type" value="Genomic_DNA"/>
</dbReference>
<dbReference type="InterPro" id="IPR036097">
    <property type="entry name" value="HisK_dim/P_sf"/>
</dbReference>
<feature type="modified residue" description="4-aspartylphosphate" evidence="14">
    <location>
        <position position="1344"/>
    </location>
</feature>
<feature type="domain" description="Histidine kinase" evidence="15">
    <location>
        <begin position="1047"/>
        <end position="1270"/>
    </location>
</feature>
<feature type="domain" description="PAS" evidence="17">
    <location>
        <begin position="622"/>
        <end position="662"/>
    </location>
</feature>
<comment type="subcellular location">
    <subcellularLocation>
        <location evidence="2">Cell inner membrane</location>
        <topology evidence="2">Multi-pass membrane protein</topology>
    </subcellularLocation>
</comment>
<dbReference type="PROSITE" id="PS50113">
    <property type="entry name" value="PAC"/>
    <property type="match status" value="3"/>
</dbReference>
<keyword evidence="8" id="KW-0812">Transmembrane</keyword>
<dbReference type="GO" id="GO:0000155">
    <property type="term" value="F:phosphorelay sensor kinase activity"/>
    <property type="evidence" value="ECO:0007669"/>
    <property type="project" value="InterPro"/>
</dbReference>
<dbReference type="Gene3D" id="3.30.450.20">
    <property type="entry name" value="PAS domain"/>
    <property type="match status" value="7"/>
</dbReference>
<dbReference type="GO" id="GO:0000166">
    <property type="term" value="F:nucleotide binding"/>
    <property type="evidence" value="ECO:0007669"/>
    <property type="project" value="UniProtKB-KW"/>
</dbReference>
<comment type="caution">
    <text evidence="19">The sequence shown here is derived from an EMBL/GenBank/DDBJ whole genome shotgun (WGS) entry which is preliminary data.</text>
</comment>
<evidence type="ECO:0000313" key="19">
    <source>
        <dbReference type="EMBL" id="TCZ52616.1"/>
    </source>
</evidence>
<evidence type="ECO:0000256" key="7">
    <source>
        <dbReference type="ARBA" id="ARBA00022679"/>
    </source>
</evidence>
<dbReference type="Proteomes" id="UP000295023">
    <property type="component" value="Unassembled WGS sequence"/>
</dbReference>
<dbReference type="Pfam" id="PF00072">
    <property type="entry name" value="Response_reg"/>
    <property type="match status" value="1"/>
</dbReference>
<dbReference type="Pfam" id="PF13426">
    <property type="entry name" value="PAS_9"/>
    <property type="match status" value="1"/>
</dbReference>
<keyword evidence="11" id="KW-0418">Kinase</keyword>
<evidence type="ECO:0000259" key="18">
    <source>
        <dbReference type="PROSITE" id="PS50113"/>
    </source>
</evidence>
<dbReference type="SUPFAM" id="SSF55785">
    <property type="entry name" value="PYP-like sensor domain (PAS domain)"/>
    <property type="match status" value="5"/>
</dbReference>
<evidence type="ECO:0000256" key="10">
    <source>
        <dbReference type="ARBA" id="ARBA00022741"/>
    </source>
</evidence>
<keyword evidence="20" id="KW-1185">Reference proteome</keyword>
<dbReference type="GO" id="GO:0005886">
    <property type="term" value="C:plasma membrane"/>
    <property type="evidence" value="ECO:0007669"/>
    <property type="project" value="UniProtKB-SubCell"/>
</dbReference>
<name>A0A4R4D3U2_9PROT</name>
<dbReference type="FunFam" id="3.30.450.20:FF:000099">
    <property type="entry name" value="Sensory box sensor histidine kinase"/>
    <property type="match status" value="1"/>
</dbReference>
<dbReference type="Pfam" id="PF02743">
    <property type="entry name" value="dCache_1"/>
    <property type="match status" value="1"/>
</dbReference>
<dbReference type="PROSITE" id="PS50109">
    <property type="entry name" value="HIS_KIN"/>
    <property type="match status" value="1"/>
</dbReference>
<dbReference type="FunFam" id="2.10.70.100:FF:000001">
    <property type="entry name" value="Sensory transduction histidine kinase"/>
    <property type="match status" value="1"/>
</dbReference>
<evidence type="ECO:0000256" key="4">
    <source>
        <dbReference type="ARBA" id="ARBA00022475"/>
    </source>
</evidence>
<keyword evidence="13" id="KW-0472">Membrane</keyword>
<evidence type="ECO:0000256" key="5">
    <source>
        <dbReference type="ARBA" id="ARBA00022519"/>
    </source>
</evidence>
<proteinExistence type="predicted"/>
<dbReference type="InterPro" id="IPR011006">
    <property type="entry name" value="CheY-like_superfamily"/>
</dbReference>
<evidence type="ECO:0000313" key="20">
    <source>
        <dbReference type="Proteomes" id="UP000295023"/>
    </source>
</evidence>
<keyword evidence="4" id="KW-1003">Cell membrane</keyword>
<dbReference type="EC" id="2.7.13.3" evidence="3"/>
<feature type="domain" description="Response regulatory" evidence="16">
    <location>
        <begin position="1294"/>
        <end position="1413"/>
    </location>
</feature>
<dbReference type="InterPro" id="IPR013656">
    <property type="entry name" value="PAS_4"/>
</dbReference>
<gene>
    <name evidence="19" type="ORF">EXY23_26175</name>
</gene>
<dbReference type="SMART" id="SM00086">
    <property type="entry name" value="PAC"/>
    <property type="match status" value="5"/>
</dbReference>
<dbReference type="SUPFAM" id="SSF55874">
    <property type="entry name" value="ATPase domain of HSP90 chaperone/DNA topoisomerase II/histidine kinase"/>
    <property type="match status" value="1"/>
</dbReference>
<evidence type="ECO:0000256" key="8">
    <source>
        <dbReference type="ARBA" id="ARBA00022692"/>
    </source>
</evidence>
<keyword evidence="5" id="KW-0997">Cell inner membrane</keyword>
<dbReference type="PRINTS" id="PR00344">
    <property type="entry name" value="BCTRLSENSOR"/>
</dbReference>
<organism evidence="19 20">
    <name type="scientific">Roseicella aquatilis</name>
    <dbReference type="NCBI Taxonomy" id="2527868"/>
    <lineage>
        <taxon>Bacteria</taxon>
        <taxon>Pseudomonadati</taxon>
        <taxon>Pseudomonadota</taxon>
        <taxon>Alphaproteobacteria</taxon>
        <taxon>Acetobacterales</taxon>
        <taxon>Roseomonadaceae</taxon>
        <taxon>Roseicella</taxon>
    </lineage>
</organism>
<dbReference type="InterPro" id="IPR001789">
    <property type="entry name" value="Sig_transdc_resp-reg_receiver"/>
</dbReference>
<dbReference type="Gene3D" id="1.10.287.130">
    <property type="match status" value="1"/>
</dbReference>
<dbReference type="PROSITE" id="PS50110">
    <property type="entry name" value="RESPONSE_REGULATORY"/>
    <property type="match status" value="1"/>
</dbReference>
<dbReference type="CDD" id="cd00130">
    <property type="entry name" value="PAS"/>
    <property type="match status" value="3"/>
</dbReference>
<evidence type="ECO:0000256" key="3">
    <source>
        <dbReference type="ARBA" id="ARBA00012438"/>
    </source>
</evidence>
<dbReference type="InterPro" id="IPR052162">
    <property type="entry name" value="Sensor_kinase/Photoreceptor"/>
</dbReference>
<evidence type="ECO:0000259" key="15">
    <source>
        <dbReference type="PROSITE" id="PS50109"/>
    </source>
</evidence>
<dbReference type="Pfam" id="PF08448">
    <property type="entry name" value="PAS_4"/>
    <property type="match status" value="2"/>
</dbReference>
<feature type="domain" description="PAS" evidence="17">
    <location>
        <begin position="755"/>
        <end position="825"/>
    </location>
</feature>
<dbReference type="Pfam" id="PF08447">
    <property type="entry name" value="PAS_3"/>
    <property type="match status" value="2"/>
</dbReference>
<dbReference type="Gene3D" id="2.10.70.100">
    <property type="match status" value="1"/>
</dbReference>
<dbReference type="Gene3D" id="3.30.565.10">
    <property type="entry name" value="Histidine kinase-like ATPase, C-terminal domain"/>
    <property type="match status" value="1"/>
</dbReference>
<dbReference type="InterPro" id="IPR000700">
    <property type="entry name" value="PAS-assoc_C"/>
</dbReference>
<dbReference type="PROSITE" id="PS50112">
    <property type="entry name" value="PAS"/>
    <property type="match status" value="4"/>
</dbReference>
<dbReference type="Pfam" id="PF02518">
    <property type="entry name" value="HATPase_c"/>
    <property type="match status" value="1"/>
</dbReference>
<evidence type="ECO:0000256" key="6">
    <source>
        <dbReference type="ARBA" id="ARBA00022553"/>
    </source>
</evidence>
<reference evidence="19 20" key="1">
    <citation type="submission" date="2019-03" db="EMBL/GenBank/DDBJ databases">
        <title>Paracraurococcus aquatilis NE82 genome sequence.</title>
        <authorList>
            <person name="Zhao Y."/>
            <person name="Du Z."/>
        </authorList>
    </citation>
    <scope>NUCLEOTIDE SEQUENCE [LARGE SCALE GENOMIC DNA]</scope>
    <source>
        <strain evidence="19 20">NE82</strain>
    </source>
</reference>
<dbReference type="InterPro" id="IPR036890">
    <property type="entry name" value="HATPase_C_sf"/>
</dbReference>
<dbReference type="NCBIfam" id="TIGR00229">
    <property type="entry name" value="sensory_box"/>
    <property type="match status" value="4"/>
</dbReference>
<dbReference type="InterPro" id="IPR003661">
    <property type="entry name" value="HisK_dim/P_dom"/>
</dbReference>
<comment type="catalytic activity">
    <reaction evidence="1">
        <text>ATP + protein L-histidine = ADP + protein N-phospho-L-histidine.</text>
        <dbReference type="EC" id="2.7.13.3"/>
    </reaction>
</comment>